<gene>
    <name evidence="6" type="ORF">I3842_13G165000</name>
</gene>
<evidence type="ECO:0000313" key="7">
    <source>
        <dbReference type="Proteomes" id="UP000811246"/>
    </source>
</evidence>
<proteinExistence type="inferred from homology"/>
<evidence type="ECO:0000256" key="3">
    <source>
        <dbReference type="ARBA" id="ARBA00023295"/>
    </source>
</evidence>
<feature type="signal peptide" evidence="5">
    <location>
        <begin position="1"/>
        <end position="19"/>
    </location>
</feature>
<dbReference type="GO" id="GO:0005975">
    <property type="term" value="P:carbohydrate metabolic process"/>
    <property type="evidence" value="ECO:0007669"/>
    <property type="project" value="InterPro"/>
</dbReference>
<sequence length="514" mass="58482">MAMKGYMIIGLLVLVGSFANTIMNANAITPSYGISSLNRTSFPKGFTFGAASSSYQYEGAAFEDGKGLSLWDYYSHKYSDKIADGSNGDVADDQYHRYKEDFGILKDMNADAYRFSIAWPRLIPTGKISDGVNQKGIDHYNKVIDELLAKGLKPYVTIFHWETPMVLEHEYGGFLSQSIVEDFKDFAELCFKEFGDRVKHWITLNEPYTYSNGGYAAGVLAPFRCSSWQNLSCTDGDSATEPYTVTHNLLLAHAAAVNVYKTKYQAEQKGVIGITLVCDWMVPYSKSEKDHAAALRALDFMFGWFMEPLTKGRYPLSMRTHVRENRLPRFNRTESKLVKGSYDFIGLNYYTATYVADAPEYRSLNKSYLTDALVNKTGSRNGVLIGPQAASSWLYVYPKGIYDLLVYTKSKYGDPEIFITENGIDEFNNASLPLKEALRDTQRIDYYYRHLAHVHKAIGVGVKVKAYFAWTFLDDYEWMSGYTVRFGIHFVDYVNGLKRYPKLSAKWFQNFLKK</sequence>
<accession>A0A922DEG0</accession>
<feature type="chain" id="PRO_5037816733" description="Beta-glucosidase 12-like" evidence="5">
    <location>
        <begin position="20"/>
        <end position="514"/>
    </location>
</feature>
<dbReference type="InterPro" id="IPR001360">
    <property type="entry name" value="Glyco_hydro_1"/>
</dbReference>
<comment type="similarity">
    <text evidence="1 4">Belongs to the glycosyl hydrolase 1 family.</text>
</comment>
<evidence type="ECO:0000256" key="5">
    <source>
        <dbReference type="SAM" id="SignalP"/>
    </source>
</evidence>
<keyword evidence="3" id="KW-0326">Glycosidase</keyword>
<dbReference type="GO" id="GO:0019762">
    <property type="term" value="P:glucosinolate catabolic process"/>
    <property type="evidence" value="ECO:0007669"/>
    <property type="project" value="TreeGrafter"/>
</dbReference>
<evidence type="ECO:0000313" key="6">
    <source>
        <dbReference type="EMBL" id="KAG6682903.1"/>
    </source>
</evidence>
<dbReference type="PANTHER" id="PTHR10353:SF318">
    <property type="entry name" value="BETA-GLUCOSIDASE 31-RELATED"/>
    <property type="match status" value="1"/>
</dbReference>
<dbReference type="AlphaFoldDB" id="A0A922DEG0"/>
<evidence type="ECO:0000256" key="4">
    <source>
        <dbReference type="RuleBase" id="RU003690"/>
    </source>
</evidence>
<evidence type="ECO:0000256" key="2">
    <source>
        <dbReference type="ARBA" id="ARBA00022801"/>
    </source>
</evidence>
<dbReference type="EMBL" id="CM031837">
    <property type="protein sequence ID" value="KAG6682903.1"/>
    <property type="molecule type" value="Genomic_DNA"/>
</dbReference>
<keyword evidence="5" id="KW-0732">Signal</keyword>
<evidence type="ECO:0008006" key="8">
    <source>
        <dbReference type="Google" id="ProtNLM"/>
    </source>
</evidence>
<dbReference type="GO" id="GO:0008422">
    <property type="term" value="F:beta-glucosidase activity"/>
    <property type="evidence" value="ECO:0007669"/>
    <property type="project" value="TreeGrafter"/>
</dbReference>
<organism evidence="6 7">
    <name type="scientific">Carya illinoinensis</name>
    <name type="common">Pecan</name>
    <dbReference type="NCBI Taxonomy" id="32201"/>
    <lineage>
        <taxon>Eukaryota</taxon>
        <taxon>Viridiplantae</taxon>
        <taxon>Streptophyta</taxon>
        <taxon>Embryophyta</taxon>
        <taxon>Tracheophyta</taxon>
        <taxon>Spermatophyta</taxon>
        <taxon>Magnoliopsida</taxon>
        <taxon>eudicotyledons</taxon>
        <taxon>Gunneridae</taxon>
        <taxon>Pentapetalae</taxon>
        <taxon>rosids</taxon>
        <taxon>fabids</taxon>
        <taxon>Fagales</taxon>
        <taxon>Juglandaceae</taxon>
        <taxon>Carya</taxon>
    </lineage>
</organism>
<comment type="caution">
    <text evidence="6">The sequence shown here is derived from an EMBL/GenBank/DDBJ whole genome shotgun (WGS) entry which is preliminary data.</text>
</comment>
<reference evidence="6" key="1">
    <citation type="submission" date="2021-01" db="EMBL/GenBank/DDBJ databases">
        <authorList>
            <person name="Lovell J.T."/>
            <person name="Bentley N."/>
            <person name="Bhattarai G."/>
            <person name="Jenkins J.W."/>
            <person name="Sreedasyam A."/>
            <person name="Alarcon Y."/>
            <person name="Bock C."/>
            <person name="Boston L."/>
            <person name="Carlson J."/>
            <person name="Cervantes K."/>
            <person name="Clermont K."/>
            <person name="Krom N."/>
            <person name="Kubenka K."/>
            <person name="Mamidi S."/>
            <person name="Mattison C."/>
            <person name="Monteros M."/>
            <person name="Pisani C."/>
            <person name="Plott C."/>
            <person name="Rajasekar S."/>
            <person name="Rhein H.S."/>
            <person name="Rohla C."/>
            <person name="Song M."/>
            <person name="Hilaire R.S."/>
            <person name="Shu S."/>
            <person name="Wells L."/>
            <person name="Wang X."/>
            <person name="Webber J."/>
            <person name="Heerema R.J."/>
            <person name="Klein P."/>
            <person name="Conner P."/>
            <person name="Grauke L."/>
            <person name="Grimwood J."/>
            <person name="Schmutz J."/>
            <person name="Randall J.J."/>
        </authorList>
    </citation>
    <scope>NUCLEOTIDE SEQUENCE</scope>
    <source>
        <tissue evidence="6">Leaf</tissue>
    </source>
</reference>
<dbReference type="GO" id="GO:0009651">
    <property type="term" value="P:response to salt stress"/>
    <property type="evidence" value="ECO:0007669"/>
    <property type="project" value="TreeGrafter"/>
</dbReference>
<dbReference type="Pfam" id="PF00232">
    <property type="entry name" value="Glyco_hydro_1"/>
    <property type="match status" value="1"/>
</dbReference>
<protein>
    <recommendedName>
        <fullName evidence="8">Beta-glucosidase 12-like</fullName>
    </recommendedName>
</protein>
<dbReference type="PANTHER" id="PTHR10353">
    <property type="entry name" value="GLYCOSYL HYDROLASE"/>
    <property type="match status" value="1"/>
</dbReference>
<name>A0A922DEG0_CARIL</name>
<evidence type="ECO:0000256" key="1">
    <source>
        <dbReference type="ARBA" id="ARBA00010838"/>
    </source>
</evidence>
<dbReference type="FunFam" id="3.20.20.80:FF:000020">
    <property type="entry name" value="Beta-glucosidase 12"/>
    <property type="match status" value="1"/>
</dbReference>
<dbReference type="PROSITE" id="PS00653">
    <property type="entry name" value="GLYCOSYL_HYDROL_F1_2"/>
    <property type="match status" value="1"/>
</dbReference>
<dbReference type="InterPro" id="IPR033132">
    <property type="entry name" value="GH_1_N_CS"/>
</dbReference>
<keyword evidence="2" id="KW-0378">Hydrolase</keyword>
<dbReference type="Proteomes" id="UP000811246">
    <property type="component" value="Chromosome 13"/>
</dbReference>